<comment type="similarity">
    <text evidence="1 2">Belongs to the UPF0125 (RnfH) family.</text>
</comment>
<dbReference type="InterPro" id="IPR005346">
    <property type="entry name" value="RnfH"/>
</dbReference>
<dbReference type="Pfam" id="PF03658">
    <property type="entry name" value="Ub-RnfH"/>
    <property type="match status" value="1"/>
</dbReference>
<dbReference type="AlphaFoldDB" id="A0A2R3QF73"/>
<accession>A0A2R3QF73</accession>
<evidence type="ECO:0000256" key="2">
    <source>
        <dbReference type="HAMAP-Rule" id="MF_00460"/>
    </source>
</evidence>
<dbReference type="PANTHER" id="PTHR37483">
    <property type="entry name" value="UPF0125 PROTEIN RATB"/>
    <property type="match status" value="1"/>
</dbReference>
<keyword evidence="4" id="KW-1185">Reference proteome</keyword>
<name>A0A2R3QF73_9BURK</name>
<proteinExistence type="inferred from homology"/>
<dbReference type="SUPFAM" id="SSF54285">
    <property type="entry name" value="MoaD/ThiS"/>
    <property type="match status" value="1"/>
</dbReference>
<dbReference type="InterPro" id="IPR037021">
    <property type="entry name" value="RnfH_sf"/>
</dbReference>
<dbReference type="InterPro" id="IPR016155">
    <property type="entry name" value="Mopterin_synth/thiamin_S_b"/>
</dbReference>
<reference evidence="3 4" key="1">
    <citation type="submission" date="2018-03" db="EMBL/GenBank/DDBJ databases">
        <title>Genome sequencing of Melaminivora sp.</title>
        <authorList>
            <person name="Kim S.-J."/>
            <person name="Heo J."/>
            <person name="Ahn J.-H."/>
            <person name="Kwon S.-W."/>
        </authorList>
    </citation>
    <scope>NUCLEOTIDE SEQUENCE [LARGE SCALE GENOMIC DNA]</scope>
    <source>
        <strain evidence="3 4">SC2-9</strain>
    </source>
</reference>
<dbReference type="Proteomes" id="UP000237925">
    <property type="component" value="Chromosome"/>
</dbReference>
<dbReference type="Gene3D" id="3.10.20.280">
    <property type="entry name" value="RnfH-like"/>
    <property type="match status" value="1"/>
</dbReference>
<dbReference type="EMBL" id="CP027667">
    <property type="protein sequence ID" value="AVO50400.1"/>
    <property type="molecule type" value="Genomic_DNA"/>
</dbReference>
<evidence type="ECO:0000256" key="1">
    <source>
        <dbReference type="ARBA" id="ARBA00010645"/>
    </source>
</evidence>
<dbReference type="RefSeq" id="WP_106684851.1">
    <property type="nucleotide sequence ID" value="NZ_CP027667.1"/>
</dbReference>
<evidence type="ECO:0000313" key="3">
    <source>
        <dbReference type="EMBL" id="AVO50400.1"/>
    </source>
</evidence>
<sequence>MAESVMLAVTVCASLAPGEACEWPLALPQGATVADALAAAGLSAQVLSALAVGVWGRTVPLMQPLRDGDRVECCRALTVDPKVARRQRFARQGARAAGLFASRRPGAKQGY</sequence>
<organism evidence="3 4">
    <name type="scientific">Melaminivora suipulveris</name>
    <dbReference type="NCBI Taxonomy" id="2109913"/>
    <lineage>
        <taxon>Bacteria</taxon>
        <taxon>Pseudomonadati</taxon>
        <taxon>Pseudomonadota</taxon>
        <taxon>Betaproteobacteria</taxon>
        <taxon>Burkholderiales</taxon>
        <taxon>Comamonadaceae</taxon>
        <taxon>Melaminivora</taxon>
    </lineage>
</organism>
<dbReference type="HAMAP" id="MF_00460">
    <property type="entry name" value="UPF0125_RnfH"/>
    <property type="match status" value="1"/>
</dbReference>
<dbReference type="KEGG" id="mela:C6568_15000"/>
<protein>
    <recommendedName>
        <fullName evidence="2">UPF0125 protein C6568_15000</fullName>
    </recommendedName>
</protein>
<evidence type="ECO:0000313" key="4">
    <source>
        <dbReference type="Proteomes" id="UP000237925"/>
    </source>
</evidence>
<dbReference type="PANTHER" id="PTHR37483:SF1">
    <property type="entry name" value="UPF0125 PROTEIN RATB"/>
    <property type="match status" value="1"/>
</dbReference>
<gene>
    <name evidence="3" type="ORF">C6568_15000</name>
</gene>